<evidence type="ECO:0000313" key="3">
    <source>
        <dbReference type="Proteomes" id="UP001590950"/>
    </source>
</evidence>
<name>A0ABR4A6S6_9LECA</name>
<keyword evidence="3" id="KW-1185">Reference proteome</keyword>
<comment type="caution">
    <text evidence="2">The sequence shown here is derived from an EMBL/GenBank/DDBJ whole genome shotgun (WGS) entry which is preliminary data.</text>
</comment>
<dbReference type="EMBL" id="JBEFKJ010000016">
    <property type="protein sequence ID" value="KAL2041602.1"/>
    <property type="molecule type" value="Genomic_DNA"/>
</dbReference>
<protein>
    <submittedName>
        <fullName evidence="2">Uncharacterized protein</fullName>
    </submittedName>
</protein>
<evidence type="ECO:0000256" key="1">
    <source>
        <dbReference type="SAM" id="MobiDB-lite"/>
    </source>
</evidence>
<reference evidence="2 3" key="1">
    <citation type="submission" date="2024-09" db="EMBL/GenBank/DDBJ databases">
        <title>Rethinking Asexuality: The Enigmatic Case of Functional Sexual Genes in Lepraria (Stereocaulaceae).</title>
        <authorList>
            <person name="Doellman M."/>
            <person name="Sun Y."/>
            <person name="Barcenas-Pena A."/>
            <person name="Lumbsch H.T."/>
            <person name="Grewe F."/>
        </authorList>
    </citation>
    <scope>NUCLEOTIDE SEQUENCE [LARGE SCALE GENOMIC DNA]</scope>
    <source>
        <strain evidence="2 3">Mercado 3170</strain>
    </source>
</reference>
<dbReference type="Gene3D" id="1.20.1050.10">
    <property type="match status" value="1"/>
</dbReference>
<organism evidence="2 3">
    <name type="scientific">Stereocaulon virgatum</name>
    <dbReference type="NCBI Taxonomy" id="373712"/>
    <lineage>
        <taxon>Eukaryota</taxon>
        <taxon>Fungi</taxon>
        <taxon>Dikarya</taxon>
        <taxon>Ascomycota</taxon>
        <taxon>Pezizomycotina</taxon>
        <taxon>Lecanoromycetes</taxon>
        <taxon>OSLEUM clade</taxon>
        <taxon>Lecanoromycetidae</taxon>
        <taxon>Lecanorales</taxon>
        <taxon>Lecanorineae</taxon>
        <taxon>Stereocaulaceae</taxon>
        <taxon>Stereocaulon</taxon>
    </lineage>
</organism>
<sequence length="135" mass="15504">MTTRMIPSIYRFLQFQPGESAIDSVRSDSLEILEQFAEAVDENGPFLERHHHSLTLPWHHGQYVSGVSTTKKGNWHPRTRPSRSGREELVEMVEVMAAIESRRSIEQTTSEKEHYLPTYQKYADDTAQSELAKAT</sequence>
<proteinExistence type="predicted"/>
<feature type="compositionally biased region" description="Basic and acidic residues" evidence="1">
    <location>
        <begin position="104"/>
        <end position="115"/>
    </location>
</feature>
<accession>A0ABR4A6S6</accession>
<dbReference type="Proteomes" id="UP001590950">
    <property type="component" value="Unassembled WGS sequence"/>
</dbReference>
<feature type="region of interest" description="Disordered" evidence="1">
    <location>
        <begin position="104"/>
        <end position="135"/>
    </location>
</feature>
<evidence type="ECO:0000313" key="2">
    <source>
        <dbReference type="EMBL" id="KAL2041602.1"/>
    </source>
</evidence>
<gene>
    <name evidence="2" type="ORF">N7G274_005386</name>
</gene>